<evidence type="ECO:0000259" key="1">
    <source>
        <dbReference type="SMART" id="SM01321"/>
    </source>
</evidence>
<protein>
    <recommendedName>
        <fullName evidence="1">Transposase IS200-like domain-containing protein</fullName>
    </recommendedName>
</protein>
<name>A0A2M8EHY8_UNCKA</name>
<gene>
    <name evidence="2" type="ORF">CO059_02945</name>
</gene>
<comment type="caution">
    <text evidence="2">The sequence shown here is derived from an EMBL/GenBank/DDBJ whole genome shotgun (WGS) entry which is preliminary data.</text>
</comment>
<evidence type="ECO:0000313" key="2">
    <source>
        <dbReference type="EMBL" id="PJC21946.1"/>
    </source>
</evidence>
<dbReference type="Gene3D" id="3.30.70.1290">
    <property type="entry name" value="Transposase IS200-like"/>
    <property type="match status" value="1"/>
</dbReference>
<evidence type="ECO:0000313" key="3">
    <source>
        <dbReference type="Proteomes" id="UP000228781"/>
    </source>
</evidence>
<proteinExistence type="predicted"/>
<dbReference type="InterPro" id="IPR002686">
    <property type="entry name" value="Transposase_17"/>
</dbReference>
<sequence>MGEVGGSNPPRSTTPYTLDRTLTRLNPVIILFPEVPAKNIVKTYIADCYYHAYNRGVDKRIIFLDDQDYRVFLHLLKIYLSPKSKENPPLTRLNLVRPRPVQSVSGEVQLIAYCLMPNHFHLLLKQKSKVGMTKLMRKISTTYAMYFNNRYKRVGTLFQGIYKAALIDSEHYLLHLSRYIHLNPSELTRNILVNYPYSSYPYYLDQKNAKWIDPTPILSYFRSEKKNLLKPVNSYRDFVEAYQEDSSEILGPLILE</sequence>
<dbReference type="SMART" id="SM01321">
    <property type="entry name" value="Y1_Tnp"/>
    <property type="match status" value="1"/>
</dbReference>
<dbReference type="AlphaFoldDB" id="A0A2M8EHY8"/>
<accession>A0A2M8EHY8</accession>
<reference evidence="3" key="1">
    <citation type="submission" date="2017-09" db="EMBL/GenBank/DDBJ databases">
        <title>Depth-based differentiation of microbial function through sediment-hosted aquifers and enrichment of novel symbionts in the deep terrestrial subsurface.</title>
        <authorList>
            <person name="Probst A.J."/>
            <person name="Ladd B."/>
            <person name="Jarett J.K."/>
            <person name="Geller-Mcgrath D.E."/>
            <person name="Sieber C.M.K."/>
            <person name="Emerson J.B."/>
            <person name="Anantharaman K."/>
            <person name="Thomas B.C."/>
            <person name="Malmstrom R."/>
            <person name="Stieglmeier M."/>
            <person name="Klingl A."/>
            <person name="Woyke T."/>
            <person name="Ryan C.M."/>
            <person name="Banfield J.F."/>
        </authorList>
    </citation>
    <scope>NUCLEOTIDE SEQUENCE [LARGE SCALE GENOMIC DNA]</scope>
</reference>
<dbReference type="SUPFAM" id="SSF143422">
    <property type="entry name" value="Transposase IS200-like"/>
    <property type="match status" value="1"/>
</dbReference>
<dbReference type="InterPro" id="IPR036515">
    <property type="entry name" value="Transposase_17_sf"/>
</dbReference>
<dbReference type="GO" id="GO:0006313">
    <property type="term" value="P:DNA transposition"/>
    <property type="evidence" value="ECO:0007669"/>
    <property type="project" value="InterPro"/>
</dbReference>
<dbReference type="Pfam" id="PF01797">
    <property type="entry name" value="Y1_Tnp"/>
    <property type="match status" value="1"/>
</dbReference>
<feature type="domain" description="Transposase IS200-like" evidence="1">
    <location>
        <begin position="45"/>
        <end position="183"/>
    </location>
</feature>
<dbReference type="Proteomes" id="UP000228781">
    <property type="component" value="Unassembled WGS sequence"/>
</dbReference>
<dbReference type="EMBL" id="PFSK01000045">
    <property type="protein sequence ID" value="PJC21946.1"/>
    <property type="molecule type" value="Genomic_DNA"/>
</dbReference>
<dbReference type="PANTHER" id="PTHR34322">
    <property type="entry name" value="TRANSPOSASE, Y1_TNP DOMAIN-CONTAINING"/>
    <property type="match status" value="1"/>
</dbReference>
<dbReference type="PANTHER" id="PTHR34322:SF2">
    <property type="entry name" value="TRANSPOSASE IS200-LIKE DOMAIN-CONTAINING PROTEIN"/>
    <property type="match status" value="1"/>
</dbReference>
<dbReference type="GO" id="GO:0004803">
    <property type="term" value="F:transposase activity"/>
    <property type="evidence" value="ECO:0007669"/>
    <property type="project" value="InterPro"/>
</dbReference>
<organism evidence="2 3">
    <name type="scientific">candidate division WWE3 bacterium CG_4_9_14_0_2_um_filter_48_10</name>
    <dbReference type="NCBI Taxonomy" id="1975078"/>
    <lineage>
        <taxon>Bacteria</taxon>
        <taxon>Katanobacteria</taxon>
    </lineage>
</organism>
<dbReference type="GO" id="GO:0003677">
    <property type="term" value="F:DNA binding"/>
    <property type="evidence" value="ECO:0007669"/>
    <property type="project" value="InterPro"/>
</dbReference>